<gene>
    <name evidence="2" type="ORF">HDK90DRAFT_466066</name>
</gene>
<feature type="region of interest" description="Disordered" evidence="1">
    <location>
        <begin position="196"/>
        <end position="340"/>
    </location>
</feature>
<feature type="compositionally biased region" description="Basic and acidic residues" evidence="1">
    <location>
        <begin position="51"/>
        <end position="61"/>
    </location>
</feature>
<feature type="region of interest" description="Disordered" evidence="1">
    <location>
        <begin position="354"/>
        <end position="373"/>
    </location>
</feature>
<feature type="compositionally biased region" description="Polar residues" evidence="1">
    <location>
        <begin position="86"/>
        <end position="106"/>
    </location>
</feature>
<feature type="compositionally biased region" description="Polar residues" evidence="1">
    <location>
        <begin position="227"/>
        <end position="244"/>
    </location>
</feature>
<dbReference type="Proteomes" id="UP001492380">
    <property type="component" value="Unassembled WGS sequence"/>
</dbReference>
<feature type="region of interest" description="Disordered" evidence="1">
    <location>
        <begin position="122"/>
        <end position="149"/>
    </location>
</feature>
<evidence type="ECO:0000256" key="1">
    <source>
        <dbReference type="SAM" id="MobiDB-lite"/>
    </source>
</evidence>
<name>A0ABR1YQL6_9PEZI</name>
<proteinExistence type="predicted"/>
<sequence length="588" mass="64362">MSNNNGSDNLPEGYNDSMQIDQNSQGFPGPQPLNNDDNPSQPPYTNQPGHTFDDFMHETRQAAHNYTGPPPMTSHQPFPAHHGNIPNHSQGYGNQQSFDPPTFYTTIPSPLYPNAGYGTATGVYPGPPPGNLYQPSPAQPGNFPNHPNQSRAYGVPPRFGPPGFNTTGSNMSSYPSDPNAGHRTAASVYTVPPPENLYQPSPAHHGNIPNHSQQYGVPPTLAPPSNVVMTSIMSPSEMNPNARSFQFGFPGQNPPQPNPNRPNLTPQRPRRSQRIQNQAIIAARHEADDATKNTASTAAKRGADDAEINMDTDGTPPKKGKQTGGIQTGGPPNTNVAGGGTWAKVAAAGFQGQAPSNIPLTPSTKPKEPCGDFEANNTYGQVKLKPGHIIWSAHTAYLNSSMKGKVAVTNDTSRLYGDVKRNSGGWGWIEKLYLKKRYHIVLKVQEHHIITVPLFTYQGTGPAPDNKRKRAEYVMVVRSEHPDVPQNQNPTGQGLVLRVDQIHKNFKNRFLEPPNGKSYAHFLAPSCLDREWDMQVMARLEEESFSQLLRRFGNYFSTQTIAPPGTVENVFLAKLHSKERQSSTQEET</sequence>
<evidence type="ECO:0000313" key="2">
    <source>
        <dbReference type="EMBL" id="KAK8235737.1"/>
    </source>
</evidence>
<feature type="region of interest" description="Disordered" evidence="1">
    <location>
        <begin position="1"/>
        <end position="106"/>
    </location>
</feature>
<organism evidence="2 3">
    <name type="scientific">Phyllosticta capitalensis</name>
    <dbReference type="NCBI Taxonomy" id="121624"/>
    <lineage>
        <taxon>Eukaryota</taxon>
        <taxon>Fungi</taxon>
        <taxon>Dikarya</taxon>
        <taxon>Ascomycota</taxon>
        <taxon>Pezizomycotina</taxon>
        <taxon>Dothideomycetes</taxon>
        <taxon>Dothideomycetes incertae sedis</taxon>
        <taxon>Botryosphaeriales</taxon>
        <taxon>Phyllostictaceae</taxon>
        <taxon>Phyllosticta</taxon>
    </lineage>
</organism>
<reference evidence="2 3" key="1">
    <citation type="submission" date="2024-04" db="EMBL/GenBank/DDBJ databases">
        <title>Phyllosticta paracitricarpa is synonymous to the EU quarantine fungus P. citricarpa based on phylogenomic analyses.</title>
        <authorList>
            <consortium name="Lawrence Berkeley National Laboratory"/>
            <person name="Van Ingen-Buijs V.A."/>
            <person name="Van Westerhoven A.C."/>
            <person name="Haridas S."/>
            <person name="Skiadas P."/>
            <person name="Martin F."/>
            <person name="Groenewald J.Z."/>
            <person name="Crous P.W."/>
            <person name="Seidl M.F."/>
        </authorList>
    </citation>
    <scope>NUCLEOTIDE SEQUENCE [LARGE SCALE GENOMIC DNA]</scope>
    <source>
        <strain evidence="2 3">CBS 123374</strain>
    </source>
</reference>
<evidence type="ECO:0000313" key="3">
    <source>
        <dbReference type="Proteomes" id="UP001492380"/>
    </source>
</evidence>
<protein>
    <submittedName>
        <fullName evidence="2">Uncharacterized protein</fullName>
    </submittedName>
</protein>
<keyword evidence="3" id="KW-1185">Reference proteome</keyword>
<feature type="compositionally biased region" description="Polar residues" evidence="1">
    <location>
        <begin position="354"/>
        <end position="364"/>
    </location>
</feature>
<comment type="caution">
    <text evidence="2">The sequence shown here is derived from an EMBL/GenBank/DDBJ whole genome shotgun (WGS) entry which is preliminary data.</text>
</comment>
<feature type="compositionally biased region" description="Polar residues" evidence="1">
    <location>
        <begin position="16"/>
        <end position="49"/>
    </location>
</feature>
<dbReference type="EMBL" id="JBBWRZ010000005">
    <property type="protein sequence ID" value="KAK8235737.1"/>
    <property type="molecule type" value="Genomic_DNA"/>
</dbReference>
<accession>A0ABR1YQL6</accession>